<dbReference type="RefSeq" id="XP_007803149.1">
    <property type="nucleotide sequence ID" value="XM_007804958.1"/>
</dbReference>
<reference evidence="3" key="1">
    <citation type="journal article" date="2014" name="BMC Genomics">
        <title>Genome characteristics reveal the impact of lichenization on lichen-forming fungus Endocarpon pusillum Hedwig (Verrucariales, Ascomycota).</title>
        <authorList>
            <person name="Wang Y.-Y."/>
            <person name="Liu B."/>
            <person name="Zhang X.-Y."/>
            <person name="Zhou Q.-M."/>
            <person name="Zhang T."/>
            <person name="Li H."/>
            <person name="Yu Y.-F."/>
            <person name="Zhang X.-L."/>
            <person name="Hao X.-Y."/>
            <person name="Wang M."/>
            <person name="Wang L."/>
            <person name="Wei J.-C."/>
        </authorList>
    </citation>
    <scope>NUCLEOTIDE SEQUENCE [LARGE SCALE GENOMIC DNA]</scope>
    <source>
        <strain evidence="3">Z07020 / HMAS-L-300199</strain>
    </source>
</reference>
<name>U1HLR8_ENDPU</name>
<feature type="compositionally biased region" description="Basic and acidic residues" evidence="1">
    <location>
        <begin position="131"/>
        <end position="147"/>
    </location>
</feature>
<keyword evidence="3" id="KW-1185">Reference proteome</keyword>
<accession>U1HLR8</accession>
<protein>
    <submittedName>
        <fullName evidence="2">Uncharacterized protein</fullName>
    </submittedName>
</protein>
<evidence type="ECO:0000313" key="3">
    <source>
        <dbReference type="Proteomes" id="UP000019373"/>
    </source>
</evidence>
<evidence type="ECO:0000256" key="1">
    <source>
        <dbReference type="SAM" id="MobiDB-lite"/>
    </source>
</evidence>
<sequence>MLIARAGQADINSVKERAKTILNRLKNASTLVASALPNLHTSSSKRARPLAAGSGPDLSGIEASLTLLTQAIQVQTEVAAQAANIELPVWRDQTEGWEEETNPPELNAAAAAAAPSAAAPPATASASASEDENKDKNKNKDKDRDKE</sequence>
<feature type="compositionally biased region" description="Low complexity" evidence="1">
    <location>
        <begin position="108"/>
        <end position="128"/>
    </location>
</feature>
<dbReference type="GeneID" id="19242777"/>
<evidence type="ECO:0000313" key="2">
    <source>
        <dbReference type="EMBL" id="ERF71215.1"/>
    </source>
</evidence>
<organism evidence="2 3">
    <name type="scientific">Endocarpon pusillum (strain Z07020 / HMAS-L-300199)</name>
    <name type="common">Lichen-forming fungus</name>
    <dbReference type="NCBI Taxonomy" id="1263415"/>
    <lineage>
        <taxon>Eukaryota</taxon>
        <taxon>Fungi</taxon>
        <taxon>Dikarya</taxon>
        <taxon>Ascomycota</taxon>
        <taxon>Pezizomycotina</taxon>
        <taxon>Eurotiomycetes</taxon>
        <taxon>Chaetothyriomycetidae</taxon>
        <taxon>Verrucariales</taxon>
        <taxon>Verrucariaceae</taxon>
        <taxon>Endocarpon</taxon>
    </lineage>
</organism>
<dbReference type="OrthoDB" id="4550545at2759"/>
<dbReference type="Proteomes" id="UP000019373">
    <property type="component" value="Unassembled WGS sequence"/>
</dbReference>
<dbReference type="AlphaFoldDB" id="U1HLR8"/>
<proteinExistence type="predicted"/>
<dbReference type="EMBL" id="KE721231">
    <property type="protein sequence ID" value="ERF71215.1"/>
    <property type="molecule type" value="Genomic_DNA"/>
</dbReference>
<feature type="region of interest" description="Disordered" evidence="1">
    <location>
        <begin position="86"/>
        <end position="147"/>
    </location>
</feature>
<dbReference type="HOGENOM" id="CLU_1768037_0_0_1"/>
<gene>
    <name evidence="2" type="ORF">EPUS_07898</name>
</gene>